<evidence type="ECO:0000313" key="3">
    <source>
        <dbReference type="Proteomes" id="UP001620397"/>
    </source>
</evidence>
<evidence type="ECO:0000313" key="2">
    <source>
        <dbReference type="EMBL" id="MFK2930127.1"/>
    </source>
</evidence>
<dbReference type="Proteomes" id="UP001620397">
    <property type="component" value="Unassembled WGS sequence"/>
</dbReference>
<protein>
    <submittedName>
        <fullName evidence="2">Nuclear transport factor 2 family protein</fullName>
    </submittedName>
</protein>
<sequence length="169" mass="18506">MKHHSDLLAHPRRGLAWSLAAGLASVACMPAHAQATAACHRPELQGQKRDAATIQRLERAWSATFLTGDAELESCLLLPAFTEIFGDGRTGHLDDELALARANQGKHLPIPAFPGEQVLLHGDAAVAYGVSTSKGADGQVRRQWFADYYVWDRGTWHVSFAQQTPIKQR</sequence>
<dbReference type="SUPFAM" id="SSF54427">
    <property type="entry name" value="NTF2-like"/>
    <property type="match status" value="1"/>
</dbReference>
<name>A0ABW8KDC2_9GAMM</name>
<dbReference type="Gene3D" id="3.10.450.50">
    <property type="match status" value="1"/>
</dbReference>
<feature type="chain" id="PRO_5046481391" evidence="1">
    <location>
        <begin position="34"/>
        <end position="169"/>
    </location>
</feature>
<keyword evidence="3" id="KW-1185">Reference proteome</keyword>
<reference evidence="2 3" key="1">
    <citation type="submission" date="2020-10" db="EMBL/GenBank/DDBJ databases">
        <title>Phylogeny of dyella-like bacteria.</title>
        <authorList>
            <person name="Fu J."/>
        </authorList>
    </citation>
    <scope>NUCLEOTIDE SEQUENCE [LARGE SCALE GENOMIC DNA]</scope>
    <source>
        <strain evidence="2 3">DKC-1</strain>
    </source>
</reference>
<dbReference type="RefSeq" id="WP_404536757.1">
    <property type="nucleotide sequence ID" value="NZ_JADIKL010000002.1"/>
</dbReference>
<evidence type="ECO:0000256" key="1">
    <source>
        <dbReference type="SAM" id="SignalP"/>
    </source>
</evidence>
<accession>A0ABW8KDC2</accession>
<keyword evidence="1" id="KW-0732">Signal</keyword>
<comment type="caution">
    <text evidence="2">The sequence shown here is derived from an EMBL/GenBank/DDBJ whole genome shotgun (WGS) entry which is preliminary data.</text>
</comment>
<dbReference type="EMBL" id="JADIKL010000002">
    <property type="protein sequence ID" value="MFK2930127.1"/>
    <property type="molecule type" value="Genomic_DNA"/>
</dbReference>
<proteinExistence type="predicted"/>
<feature type="signal peptide" evidence="1">
    <location>
        <begin position="1"/>
        <end position="33"/>
    </location>
</feature>
<gene>
    <name evidence="2" type="ORF">ISP14_04905</name>
</gene>
<dbReference type="InterPro" id="IPR032710">
    <property type="entry name" value="NTF2-like_dom_sf"/>
</dbReference>
<dbReference type="PROSITE" id="PS51257">
    <property type="entry name" value="PROKAR_LIPOPROTEIN"/>
    <property type="match status" value="1"/>
</dbReference>
<organism evidence="2 3">
    <name type="scientific">Dyella agri</name>
    <dbReference type="NCBI Taxonomy" id="1926869"/>
    <lineage>
        <taxon>Bacteria</taxon>
        <taxon>Pseudomonadati</taxon>
        <taxon>Pseudomonadota</taxon>
        <taxon>Gammaproteobacteria</taxon>
        <taxon>Lysobacterales</taxon>
        <taxon>Rhodanobacteraceae</taxon>
        <taxon>Dyella</taxon>
    </lineage>
</organism>